<dbReference type="Pfam" id="PF13905">
    <property type="entry name" value="Thioredoxin_8"/>
    <property type="match status" value="1"/>
</dbReference>
<dbReference type="SUPFAM" id="SSF52833">
    <property type="entry name" value="Thioredoxin-like"/>
    <property type="match status" value="1"/>
</dbReference>
<evidence type="ECO:0000256" key="4">
    <source>
        <dbReference type="ARBA" id="ARBA00023284"/>
    </source>
</evidence>
<dbReference type="Gene3D" id="3.40.30.10">
    <property type="entry name" value="Glutaredoxin"/>
    <property type="match status" value="1"/>
</dbReference>
<organism evidence="6 7">
    <name type="scientific">Sphingobacterium daejeonense</name>
    <dbReference type="NCBI Taxonomy" id="371142"/>
    <lineage>
        <taxon>Bacteria</taxon>
        <taxon>Pseudomonadati</taxon>
        <taxon>Bacteroidota</taxon>
        <taxon>Sphingobacteriia</taxon>
        <taxon>Sphingobacteriales</taxon>
        <taxon>Sphingobacteriaceae</taxon>
        <taxon>Sphingobacterium</taxon>
    </lineage>
</organism>
<evidence type="ECO:0000313" key="6">
    <source>
        <dbReference type="EMBL" id="MFD1164066.1"/>
    </source>
</evidence>
<name>A0ABW3RG77_9SPHI</name>
<proteinExistence type="predicted"/>
<dbReference type="InterPro" id="IPR036249">
    <property type="entry name" value="Thioredoxin-like_sf"/>
</dbReference>
<reference evidence="7" key="1">
    <citation type="journal article" date="2019" name="Int. J. Syst. Evol. Microbiol.">
        <title>The Global Catalogue of Microorganisms (GCM) 10K type strain sequencing project: providing services to taxonomists for standard genome sequencing and annotation.</title>
        <authorList>
            <consortium name="The Broad Institute Genomics Platform"/>
            <consortium name="The Broad Institute Genome Sequencing Center for Infectious Disease"/>
            <person name="Wu L."/>
            <person name="Ma J."/>
        </authorList>
    </citation>
    <scope>NUCLEOTIDE SEQUENCE [LARGE SCALE GENOMIC DNA]</scope>
    <source>
        <strain evidence="7">CCUG 52468</strain>
    </source>
</reference>
<feature type="domain" description="Thioredoxin" evidence="5">
    <location>
        <begin position="393"/>
        <end position="528"/>
    </location>
</feature>
<comment type="subcellular location">
    <subcellularLocation>
        <location evidence="1">Cell envelope</location>
    </subcellularLocation>
</comment>
<dbReference type="InterPro" id="IPR013766">
    <property type="entry name" value="Thioredoxin_domain"/>
</dbReference>
<evidence type="ECO:0000256" key="2">
    <source>
        <dbReference type="ARBA" id="ARBA00022748"/>
    </source>
</evidence>
<keyword evidence="7" id="KW-1185">Reference proteome</keyword>
<evidence type="ECO:0000313" key="7">
    <source>
        <dbReference type="Proteomes" id="UP001597205"/>
    </source>
</evidence>
<accession>A0ABW3RG77</accession>
<dbReference type="EMBL" id="JBHTKY010000001">
    <property type="protein sequence ID" value="MFD1164066.1"/>
    <property type="molecule type" value="Genomic_DNA"/>
</dbReference>
<dbReference type="PANTHER" id="PTHR42852:SF6">
    <property type="entry name" value="THIOL:DISULFIDE INTERCHANGE PROTEIN DSBE"/>
    <property type="match status" value="1"/>
</dbReference>
<sequence>MKAVLISFITILFCFTLSSYEVRTPKQEVTFQEVPDSIMNWINKEISKSKKTQITEYSIDNIFKTDSVRIVGYIKGYNKNLGFSSGIIYHENILTREDFPTTIKVHEDGRFEADLEVIHPFMSYLSLNNYIVRYYTEPGATLGVIIDWNLLTTQDRNNNNDKPPYAVEYVGIFKSLNEELDRNPGSSPDYRKLNEYQKTVPPSDFKKLQISIWDEQRNKMDSIWTERKISAKAKKLLQNNLDLSFANYLFDYASDRNYYRKQDTTNQILKIPLESSYYDFVNKIDLNDPDLIISREFSTFINRFEYSDLYVKTEFYNRKDYFHAIDSLANINFGENKHPLVFDIAKMRNISSKMVMLKNNSAVKNEIPYVVNSFKIPFFKEEIDRLDALIEHQKAGYDLPNTAAAGVFKKLIEPHKGKILVVDFWAEWCGPCRAGIESSLALREKLKDNPDLEFIYITDISSTGEKFFKEYSEKNFMKNSYRISSDDYLSLRELFKFNGIPRYVLVESNERIKNDNFEFHNIAFELSSIFPEKFNHQMFQK</sequence>
<dbReference type="CDD" id="cd02966">
    <property type="entry name" value="TlpA_like_family"/>
    <property type="match status" value="1"/>
</dbReference>
<protein>
    <submittedName>
        <fullName evidence="6">TlpA family protein disulfide reductase</fullName>
    </submittedName>
</protein>
<dbReference type="RefSeq" id="WP_380894366.1">
    <property type="nucleotide sequence ID" value="NZ_JBHTKY010000001.1"/>
</dbReference>
<dbReference type="InterPro" id="IPR050553">
    <property type="entry name" value="Thioredoxin_ResA/DsbE_sf"/>
</dbReference>
<gene>
    <name evidence="6" type="ORF">ACFQ2C_00450</name>
</gene>
<evidence type="ECO:0000256" key="3">
    <source>
        <dbReference type="ARBA" id="ARBA00023157"/>
    </source>
</evidence>
<keyword evidence="4" id="KW-0676">Redox-active center</keyword>
<dbReference type="PROSITE" id="PS51352">
    <property type="entry name" value="THIOREDOXIN_2"/>
    <property type="match status" value="1"/>
</dbReference>
<keyword evidence="2" id="KW-0201">Cytochrome c-type biogenesis</keyword>
<dbReference type="InterPro" id="IPR012336">
    <property type="entry name" value="Thioredoxin-like_fold"/>
</dbReference>
<comment type="caution">
    <text evidence="6">The sequence shown here is derived from an EMBL/GenBank/DDBJ whole genome shotgun (WGS) entry which is preliminary data.</text>
</comment>
<dbReference type="Proteomes" id="UP001597205">
    <property type="component" value="Unassembled WGS sequence"/>
</dbReference>
<evidence type="ECO:0000259" key="5">
    <source>
        <dbReference type="PROSITE" id="PS51352"/>
    </source>
</evidence>
<keyword evidence="3" id="KW-1015">Disulfide bond</keyword>
<evidence type="ECO:0000256" key="1">
    <source>
        <dbReference type="ARBA" id="ARBA00004196"/>
    </source>
</evidence>
<dbReference type="PANTHER" id="PTHR42852">
    <property type="entry name" value="THIOL:DISULFIDE INTERCHANGE PROTEIN DSBE"/>
    <property type="match status" value="1"/>
</dbReference>